<keyword evidence="5" id="KW-0472">Membrane</keyword>
<dbReference type="EMBL" id="MEYI01000035">
    <property type="protein sequence ID" value="OGD23600.1"/>
    <property type="molecule type" value="Genomic_DNA"/>
</dbReference>
<dbReference type="PANTHER" id="PTHR11910">
    <property type="entry name" value="ATP SYNTHASE DELTA CHAIN"/>
    <property type="match status" value="1"/>
</dbReference>
<dbReference type="GO" id="GO:0016020">
    <property type="term" value="C:membrane"/>
    <property type="evidence" value="ECO:0007669"/>
    <property type="project" value="UniProtKB-SubCell"/>
</dbReference>
<dbReference type="GO" id="GO:0046933">
    <property type="term" value="F:proton-transporting ATP synthase activity, rotational mechanism"/>
    <property type="evidence" value="ECO:0007669"/>
    <property type="project" value="InterPro"/>
</dbReference>
<proteinExistence type="predicted"/>
<dbReference type="InterPro" id="IPR000711">
    <property type="entry name" value="ATPase_OSCP/dsu"/>
</dbReference>
<sequence length="133" mass="14628">MKITPKQYATGLFQAIRNKQASETATIIDSFVAMLAKNNDIVKVDKIIAAFSALWNTEHGIITSEITATKDLDKETRDAIRAFVLRTSGASVVEESEKIDGTLLGGTVIRYEDTVMDYSIKTKISDLISAIKK</sequence>
<evidence type="ECO:0000313" key="8">
    <source>
        <dbReference type="Proteomes" id="UP000176639"/>
    </source>
</evidence>
<accession>A0A1F5AYX6</accession>
<protein>
    <submittedName>
        <fullName evidence="7">Uncharacterized protein</fullName>
    </submittedName>
</protein>
<comment type="subcellular location">
    <subcellularLocation>
        <location evidence="1">Membrane</location>
    </subcellularLocation>
</comment>
<dbReference type="Pfam" id="PF00213">
    <property type="entry name" value="OSCP"/>
    <property type="match status" value="1"/>
</dbReference>
<keyword evidence="6" id="KW-0066">ATP synthesis</keyword>
<evidence type="ECO:0000313" key="7">
    <source>
        <dbReference type="EMBL" id="OGD23600.1"/>
    </source>
</evidence>
<evidence type="ECO:0000256" key="4">
    <source>
        <dbReference type="ARBA" id="ARBA00023065"/>
    </source>
</evidence>
<evidence type="ECO:0000256" key="2">
    <source>
        <dbReference type="ARBA" id="ARBA00022448"/>
    </source>
</evidence>
<keyword evidence="3" id="KW-0375">Hydrogen ion transport</keyword>
<dbReference type="AlphaFoldDB" id="A0A1F5AYX6"/>
<evidence type="ECO:0000256" key="1">
    <source>
        <dbReference type="ARBA" id="ARBA00004370"/>
    </source>
</evidence>
<evidence type="ECO:0000256" key="5">
    <source>
        <dbReference type="ARBA" id="ARBA00023136"/>
    </source>
</evidence>
<comment type="caution">
    <text evidence="7">The sequence shown here is derived from an EMBL/GenBank/DDBJ whole genome shotgun (WGS) entry which is preliminary data.</text>
</comment>
<evidence type="ECO:0000256" key="6">
    <source>
        <dbReference type="ARBA" id="ARBA00023310"/>
    </source>
</evidence>
<dbReference type="Proteomes" id="UP000176639">
    <property type="component" value="Unassembled WGS sequence"/>
</dbReference>
<keyword evidence="2" id="KW-0813">Transport</keyword>
<reference evidence="7 8" key="1">
    <citation type="journal article" date="2016" name="Nat. Commun.">
        <title>Thousands of microbial genomes shed light on interconnected biogeochemical processes in an aquifer system.</title>
        <authorList>
            <person name="Anantharaman K."/>
            <person name="Brown C.T."/>
            <person name="Hug L.A."/>
            <person name="Sharon I."/>
            <person name="Castelle C.J."/>
            <person name="Probst A.J."/>
            <person name="Thomas B.C."/>
            <person name="Singh A."/>
            <person name="Wilkins M.J."/>
            <person name="Karaoz U."/>
            <person name="Brodie E.L."/>
            <person name="Williams K.H."/>
            <person name="Hubbard S.S."/>
            <person name="Banfield J.F."/>
        </authorList>
    </citation>
    <scope>NUCLEOTIDE SEQUENCE [LARGE SCALE GENOMIC DNA]</scope>
</reference>
<keyword evidence="4" id="KW-0406">Ion transport</keyword>
<gene>
    <name evidence="7" type="ORF">A2Z10_01975</name>
</gene>
<evidence type="ECO:0000256" key="3">
    <source>
        <dbReference type="ARBA" id="ARBA00022781"/>
    </source>
</evidence>
<organism evidence="7 8">
    <name type="scientific">Candidatus Azambacteria bacterium RBG_16_47_10</name>
    <dbReference type="NCBI Taxonomy" id="1797292"/>
    <lineage>
        <taxon>Bacteria</taxon>
        <taxon>Candidatus Azamiibacteriota</taxon>
    </lineage>
</organism>
<name>A0A1F5AYX6_9BACT</name>